<dbReference type="GO" id="GO:0004675">
    <property type="term" value="F:transmembrane receptor protein serine/threonine kinase activity"/>
    <property type="evidence" value="ECO:0007669"/>
    <property type="project" value="InterPro"/>
</dbReference>
<proteinExistence type="predicted"/>
<evidence type="ECO:0000313" key="4">
    <source>
        <dbReference type="RefSeq" id="XP_026683369.1"/>
    </source>
</evidence>
<organism evidence="3 4">
    <name type="scientific">Diaphorina citri</name>
    <name type="common">Asian citrus psyllid</name>
    <dbReference type="NCBI Taxonomy" id="121845"/>
    <lineage>
        <taxon>Eukaryota</taxon>
        <taxon>Metazoa</taxon>
        <taxon>Ecdysozoa</taxon>
        <taxon>Arthropoda</taxon>
        <taxon>Hexapoda</taxon>
        <taxon>Insecta</taxon>
        <taxon>Pterygota</taxon>
        <taxon>Neoptera</taxon>
        <taxon>Paraneoptera</taxon>
        <taxon>Hemiptera</taxon>
        <taxon>Sternorrhyncha</taxon>
        <taxon>Psylloidea</taxon>
        <taxon>Psyllidae</taxon>
        <taxon>Diaphorininae</taxon>
        <taxon>Diaphorina</taxon>
    </lineage>
</organism>
<keyword evidence="1" id="KW-0472">Membrane</keyword>
<dbReference type="Proteomes" id="UP000079169">
    <property type="component" value="Unplaced"/>
</dbReference>
<keyword evidence="1" id="KW-1133">Transmembrane helix</keyword>
<dbReference type="STRING" id="121845.A0A3Q0J4E3"/>
<dbReference type="GO" id="GO:0016020">
    <property type="term" value="C:membrane"/>
    <property type="evidence" value="ECO:0007669"/>
    <property type="project" value="InterPro"/>
</dbReference>
<keyword evidence="3" id="KW-1185">Reference proteome</keyword>
<dbReference type="PaxDb" id="121845-A0A3Q0J4E3"/>
<name>A0A3Q0J4E3_DIACI</name>
<dbReference type="SMART" id="SM00467">
    <property type="entry name" value="GS"/>
    <property type="match status" value="1"/>
</dbReference>
<protein>
    <submittedName>
        <fullName evidence="4">Bone morphogenetic protein receptor type-1B-like</fullName>
    </submittedName>
</protein>
<accession>A0A3Q0J4E3</accession>
<sequence length="102" mass="11489">MCNQELRPTYRPHTTLAPPPLVSWDDSVHYFALLISLTVCLVVFLVVISYVYLRYKRAEMSRQAYLRSAAFLSRPTLDGLMDQTSGSGSGLPLLVQRTIAKI</sequence>
<feature type="domain" description="GS" evidence="2">
    <location>
        <begin position="75"/>
        <end position="102"/>
    </location>
</feature>
<evidence type="ECO:0000259" key="2">
    <source>
        <dbReference type="PROSITE" id="PS51256"/>
    </source>
</evidence>
<keyword evidence="1" id="KW-0812">Transmembrane</keyword>
<dbReference type="PROSITE" id="PS51256">
    <property type="entry name" value="GS"/>
    <property type="match status" value="1"/>
</dbReference>
<gene>
    <name evidence="4" type="primary">LOC103514667</name>
</gene>
<reference evidence="4" key="1">
    <citation type="submission" date="2025-08" db="UniProtKB">
        <authorList>
            <consortium name="RefSeq"/>
        </authorList>
    </citation>
    <scope>IDENTIFICATION</scope>
</reference>
<dbReference type="InterPro" id="IPR003605">
    <property type="entry name" value="GS_dom"/>
</dbReference>
<dbReference type="RefSeq" id="XP_026683369.1">
    <property type="nucleotide sequence ID" value="XM_026827568.1"/>
</dbReference>
<dbReference type="GO" id="GO:0005524">
    <property type="term" value="F:ATP binding"/>
    <property type="evidence" value="ECO:0007669"/>
    <property type="project" value="InterPro"/>
</dbReference>
<dbReference type="GeneID" id="103514667"/>
<dbReference type="AlphaFoldDB" id="A0A3Q0J4E3"/>
<dbReference type="KEGG" id="dci:103514667"/>
<feature type="transmembrane region" description="Helical" evidence="1">
    <location>
        <begin position="28"/>
        <end position="53"/>
    </location>
</feature>
<dbReference type="Pfam" id="PF08515">
    <property type="entry name" value="TGF_beta_GS"/>
    <property type="match status" value="1"/>
</dbReference>
<evidence type="ECO:0000256" key="1">
    <source>
        <dbReference type="SAM" id="Phobius"/>
    </source>
</evidence>
<evidence type="ECO:0000313" key="3">
    <source>
        <dbReference type="Proteomes" id="UP000079169"/>
    </source>
</evidence>